<proteinExistence type="predicted"/>
<evidence type="ECO:0000313" key="1">
    <source>
        <dbReference type="EMBL" id="KGN79242.1"/>
    </source>
</evidence>
<sequence length="147" mass="17013">MKTMKTNFDPKYLTKPVTHCLKATCSLAESCLHSLVHRHLPPQSSYVCYDPRLQADGETCPTYLSNRIIRMAKGFRTGIQRVPQKDAKKARQTIRYEMDWGVSTYYEYRSGKRALSPEQQVVISDILHRYGIEGELFDAYIEVYPSE</sequence>
<keyword evidence="2" id="KW-1185">Reference proteome</keyword>
<gene>
    <name evidence="1" type="ORF">HQ35_08030</name>
</gene>
<accession>A0A0A2ENH0</accession>
<reference evidence="1 2" key="1">
    <citation type="submission" date="2014-08" db="EMBL/GenBank/DDBJ databases">
        <title>Porphyromonas cangingivalis strain:COT-109_OH1386 Genome sequencing.</title>
        <authorList>
            <person name="Wallis C."/>
            <person name="Deusch O."/>
            <person name="O'Flynn C."/>
            <person name="Davis I."/>
            <person name="Jospin G."/>
            <person name="Darling A.E."/>
            <person name="Coil D.A."/>
            <person name="Alexiev A."/>
            <person name="Horsfall A."/>
            <person name="Kirkwood N."/>
            <person name="Harris S."/>
            <person name="Eisen J.A."/>
        </authorList>
    </citation>
    <scope>NUCLEOTIDE SEQUENCE [LARGE SCALE GENOMIC DNA]</scope>
    <source>
        <strain evidence="2">COT-109 OH1386</strain>
    </source>
</reference>
<dbReference type="InterPro" id="IPR045724">
    <property type="entry name" value="DUF6078"/>
</dbReference>
<dbReference type="OrthoDB" id="1070184at2"/>
<protein>
    <submittedName>
        <fullName evidence="1">Uncharacterized protein</fullName>
    </submittedName>
</protein>
<dbReference type="EMBL" id="JQJD01000051">
    <property type="protein sequence ID" value="KGN79242.1"/>
    <property type="molecule type" value="Genomic_DNA"/>
</dbReference>
<organism evidence="1 2">
    <name type="scientific">Porphyromonas cangingivalis</name>
    <dbReference type="NCBI Taxonomy" id="36874"/>
    <lineage>
        <taxon>Bacteria</taxon>
        <taxon>Pseudomonadati</taxon>
        <taxon>Bacteroidota</taxon>
        <taxon>Bacteroidia</taxon>
        <taxon>Bacteroidales</taxon>
        <taxon>Porphyromonadaceae</taxon>
        <taxon>Porphyromonas</taxon>
    </lineage>
</organism>
<dbReference type="RefSeq" id="WP_036852335.1">
    <property type="nucleotide sequence ID" value="NZ_JQJD01000051.1"/>
</dbReference>
<dbReference type="Proteomes" id="UP000030125">
    <property type="component" value="Unassembled WGS sequence"/>
</dbReference>
<evidence type="ECO:0000313" key="2">
    <source>
        <dbReference type="Proteomes" id="UP000030125"/>
    </source>
</evidence>
<comment type="caution">
    <text evidence="1">The sequence shown here is derived from an EMBL/GenBank/DDBJ whole genome shotgun (WGS) entry which is preliminary data.</text>
</comment>
<name>A0A0A2ENH0_PORCN</name>
<dbReference type="Pfam" id="PF19555">
    <property type="entry name" value="DUF6078"/>
    <property type="match status" value="1"/>
</dbReference>
<dbReference type="AlphaFoldDB" id="A0A0A2ENH0"/>